<reference evidence="2 3" key="1">
    <citation type="journal article" date="2019" name="Int. J. Syst. Evol. Microbiol.">
        <title>The Global Catalogue of Microorganisms (GCM) 10K type strain sequencing project: providing services to taxonomists for standard genome sequencing and annotation.</title>
        <authorList>
            <consortium name="The Broad Institute Genomics Platform"/>
            <consortium name="The Broad Institute Genome Sequencing Center for Infectious Disease"/>
            <person name="Wu L."/>
            <person name="Ma J."/>
        </authorList>
    </citation>
    <scope>NUCLEOTIDE SEQUENCE [LARGE SCALE GENOMIC DNA]</scope>
    <source>
        <strain evidence="2 3">JCM 14319</strain>
    </source>
</reference>
<gene>
    <name evidence="2" type="ORF">GCM10009747_03380</name>
</gene>
<evidence type="ECO:0000259" key="1">
    <source>
        <dbReference type="Pfam" id="PF00535"/>
    </source>
</evidence>
<dbReference type="InterPro" id="IPR001173">
    <property type="entry name" value="Glyco_trans_2-like"/>
</dbReference>
<dbReference type="Proteomes" id="UP001500506">
    <property type="component" value="Unassembled WGS sequence"/>
</dbReference>
<feature type="domain" description="Glycosyltransferase 2-like" evidence="1">
    <location>
        <begin position="9"/>
        <end position="137"/>
    </location>
</feature>
<accession>A0ABN2K6P1</accession>
<sequence length="360" mass="39312">MPDPDVDHIIAVHDPSRPIARAVGSVLDHTRCRVRVTVVCHNTDGAEVRRLLGRRGDDSRLRFIDLDDGIASPSGPFNAGLDAATASYTSIMGSDDELEPGAIDSWLRLARDVGADAVIPRVRHAAGPFVATPPTRPWRRRRLDGVRDRLAYRSAPLGLVARARFGAMRFPPNLGSGEDVQYVAGLWFAGANIAFDRSGPAYLVHADSANRVSTHRRPMSVDTAFVGPLLESTEFSALSPRQREALVVKLLRVNVVSWVVNRPRPDDWTGDDRTELADCASRCISAAPSSLRALSRADRDLLDAVVDPRGPLERVIELGRARGRFASAAALLPRRIVDSLHREAPLRFGVASVLVRGRSR</sequence>
<proteinExistence type="predicted"/>
<dbReference type="Pfam" id="PF00535">
    <property type="entry name" value="Glycos_transf_2"/>
    <property type="match status" value="1"/>
</dbReference>
<dbReference type="SUPFAM" id="SSF53448">
    <property type="entry name" value="Nucleotide-diphospho-sugar transferases"/>
    <property type="match status" value="1"/>
</dbReference>
<dbReference type="Gene3D" id="3.90.550.10">
    <property type="entry name" value="Spore Coat Polysaccharide Biosynthesis Protein SpsA, Chain A"/>
    <property type="match status" value="1"/>
</dbReference>
<comment type="caution">
    <text evidence="2">The sequence shown here is derived from an EMBL/GenBank/DDBJ whole genome shotgun (WGS) entry which is preliminary data.</text>
</comment>
<name>A0ABN2K6P1_9MICO</name>
<dbReference type="InterPro" id="IPR029044">
    <property type="entry name" value="Nucleotide-diphossugar_trans"/>
</dbReference>
<dbReference type="CDD" id="cd00761">
    <property type="entry name" value="Glyco_tranf_GTA_type"/>
    <property type="match status" value="1"/>
</dbReference>
<evidence type="ECO:0000313" key="2">
    <source>
        <dbReference type="EMBL" id="GAA1749469.1"/>
    </source>
</evidence>
<evidence type="ECO:0000313" key="3">
    <source>
        <dbReference type="Proteomes" id="UP001500506"/>
    </source>
</evidence>
<keyword evidence="3" id="KW-1185">Reference proteome</keyword>
<organism evidence="2 3">
    <name type="scientific">Agromyces humatus</name>
    <dbReference type="NCBI Taxonomy" id="279573"/>
    <lineage>
        <taxon>Bacteria</taxon>
        <taxon>Bacillati</taxon>
        <taxon>Actinomycetota</taxon>
        <taxon>Actinomycetes</taxon>
        <taxon>Micrococcales</taxon>
        <taxon>Microbacteriaceae</taxon>
        <taxon>Agromyces</taxon>
    </lineage>
</organism>
<dbReference type="EMBL" id="BAAANH010000001">
    <property type="protein sequence ID" value="GAA1749469.1"/>
    <property type="molecule type" value="Genomic_DNA"/>
</dbReference>
<dbReference type="RefSeq" id="WP_232496785.1">
    <property type="nucleotide sequence ID" value="NZ_BAAANH010000001.1"/>
</dbReference>
<protein>
    <recommendedName>
        <fullName evidence="1">Glycosyltransferase 2-like domain-containing protein</fullName>
    </recommendedName>
</protein>